<feature type="region of interest" description="Disordered" evidence="1">
    <location>
        <begin position="94"/>
        <end position="117"/>
    </location>
</feature>
<reference evidence="3 4" key="1">
    <citation type="journal article" date="2023" name="Res Sq">
        <title>Genomic and morphological characterization of Knufia obscura isolated from the Mars 2020 spacecraft assembly facility.</title>
        <authorList>
            <person name="Chander A.M."/>
            <person name="Teixeira M.M."/>
            <person name="Singh N.K."/>
            <person name="Williams M.P."/>
            <person name="Parker C.W."/>
            <person name="Leo P."/>
            <person name="Stajich J.E."/>
            <person name="Torok T."/>
            <person name="Tighe S."/>
            <person name="Mason C.E."/>
            <person name="Venkateswaran K."/>
        </authorList>
    </citation>
    <scope>NUCLEOTIDE SEQUENCE [LARGE SCALE GENOMIC DNA]</scope>
    <source>
        <strain evidence="3 4">CCFEE 5817</strain>
    </source>
</reference>
<evidence type="ECO:0000313" key="4">
    <source>
        <dbReference type="Proteomes" id="UP001334248"/>
    </source>
</evidence>
<comment type="caution">
    <text evidence="3">The sequence shown here is derived from an EMBL/GenBank/DDBJ whole genome shotgun (WGS) entry which is preliminary data.</text>
</comment>
<evidence type="ECO:0000256" key="1">
    <source>
        <dbReference type="SAM" id="MobiDB-lite"/>
    </source>
</evidence>
<sequence length="442" mass="51165">MPPNAFDDTFKSSDMILAYIINFTLFGCLFASRPFYMMTPKPEYQLCIDYETCYNAAHVAKLADLDRYEWKVVSSDFNRSAKFSTQHHIQSLAPCRKNPNQTSKSNRRSRHNVRRNLRQRRPAYPSFPYEYLPMELRLRVLEYFLAAYRASTSANRTITTKAMCKDEEDTVLFISDGDLPTSHTCTHIRIYAPEEVSRLFVNRLFLCEALSVLMKTTIMDLTSLDPVQILYDMSSSSKDSLLKTVFKLMLTHPYRLQLHVAAIDTNIAYLPSLAVLTGRLQRIDVYCEVQLAWIQTSTGLSFLDYNELGTFWDYTTAMLYLVDEDDLIRCAGNRQYPAHLEQCLHRSLFNQPKFRTLQLFGERLEEEGRSVVIRLSIIVYCEVMDWAHPLGTFGGLGRRAVRMLLVVEVRSCQLVVLQLDCEDDFLHFAHGHLKPLPSYIAW</sequence>
<name>A0ABR0RZY5_9EURO</name>
<keyword evidence="2" id="KW-1133">Transmembrane helix</keyword>
<feature type="transmembrane region" description="Helical" evidence="2">
    <location>
        <begin position="16"/>
        <end position="36"/>
    </location>
</feature>
<protein>
    <submittedName>
        <fullName evidence="3">Uncharacterized protein</fullName>
    </submittedName>
</protein>
<gene>
    <name evidence="3" type="ORF">PMZ80_000308</name>
</gene>
<dbReference type="EMBL" id="JAVHJV010000001">
    <property type="protein sequence ID" value="KAK5946168.1"/>
    <property type="molecule type" value="Genomic_DNA"/>
</dbReference>
<keyword evidence="2" id="KW-0812">Transmembrane</keyword>
<dbReference type="Proteomes" id="UP001334248">
    <property type="component" value="Unassembled WGS sequence"/>
</dbReference>
<feature type="compositionally biased region" description="Basic residues" evidence="1">
    <location>
        <begin position="105"/>
        <end position="117"/>
    </location>
</feature>
<organism evidence="3 4">
    <name type="scientific">Knufia obscura</name>
    <dbReference type="NCBI Taxonomy" id="1635080"/>
    <lineage>
        <taxon>Eukaryota</taxon>
        <taxon>Fungi</taxon>
        <taxon>Dikarya</taxon>
        <taxon>Ascomycota</taxon>
        <taxon>Pezizomycotina</taxon>
        <taxon>Eurotiomycetes</taxon>
        <taxon>Chaetothyriomycetidae</taxon>
        <taxon>Chaetothyriales</taxon>
        <taxon>Trichomeriaceae</taxon>
        <taxon>Knufia</taxon>
    </lineage>
</organism>
<keyword evidence="4" id="KW-1185">Reference proteome</keyword>
<dbReference type="GeneID" id="89993757"/>
<evidence type="ECO:0000313" key="3">
    <source>
        <dbReference type="EMBL" id="KAK5946168.1"/>
    </source>
</evidence>
<proteinExistence type="predicted"/>
<keyword evidence="2" id="KW-0472">Membrane</keyword>
<dbReference type="RefSeq" id="XP_064734258.1">
    <property type="nucleotide sequence ID" value="XM_064868761.1"/>
</dbReference>
<accession>A0ABR0RZY5</accession>
<evidence type="ECO:0000256" key="2">
    <source>
        <dbReference type="SAM" id="Phobius"/>
    </source>
</evidence>